<dbReference type="RefSeq" id="WP_377371576.1">
    <property type="nucleotide sequence ID" value="NZ_JAOTJD010000053.1"/>
</dbReference>
<gene>
    <name evidence="1" type="ORF">OCL97_20420</name>
</gene>
<protein>
    <submittedName>
        <fullName evidence="1">Beta family protein</fullName>
    </submittedName>
</protein>
<dbReference type="EMBL" id="JAOTJD010000053">
    <property type="protein sequence ID" value="MFD3266315.1"/>
    <property type="molecule type" value="Genomic_DNA"/>
</dbReference>
<proteinExistence type="predicted"/>
<comment type="caution">
    <text evidence="1">The sequence shown here is derived from an EMBL/GenBank/DDBJ whole genome shotgun (WGS) entry which is preliminary data.</text>
</comment>
<accession>A0ABW6CWR8</accession>
<evidence type="ECO:0000313" key="1">
    <source>
        <dbReference type="EMBL" id="MFD3266315.1"/>
    </source>
</evidence>
<dbReference type="Pfam" id="PF14350">
    <property type="entry name" value="Beta_protein"/>
    <property type="match status" value="1"/>
</dbReference>
<dbReference type="Proteomes" id="UP001598130">
    <property type="component" value="Unassembled WGS sequence"/>
</dbReference>
<organism evidence="1 2">
    <name type="scientific">Phenylobacterium ferrooxidans</name>
    <dbReference type="NCBI Taxonomy" id="2982689"/>
    <lineage>
        <taxon>Bacteria</taxon>
        <taxon>Pseudomonadati</taxon>
        <taxon>Pseudomonadota</taxon>
        <taxon>Alphaproteobacteria</taxon>
        <taxon>Caulobacterales</taxon>
        <taxon>Caulobacteraceae</taxon>
        <taxon>Phenylobacterium</taxon>
    </lineage>
</organism>
<evidence type="ECO:0000313" key="2">
    <source>
        <dbReference type="Proteomes" id="UP001598130"/>
    </source>
</evidence>
<reference evidence="1 2" key="1">
    <citation type="submission" date="2022-09" db="EMBL/GenBank/DDBJ databases">
        <title>New species of Phenylobacterium.</title>
        <authorList>
            <person name="Mieszkin S."/>
        </authorList>
    </citation>
    <scope>NUCLEOTIDE SEQUENCE [LARGE SCALE GENOMIC DNA]</scope>
    <source>
        <strain evidence="1 2">HK31-G</strain>
    </source>
</reference>
<name>A0ABW6CWR8_9CAUL</name>
<sequence>MVYRYVPLLRAKAGEANALFSLTPAAKDRMFPILHLATSVTATFIARVGAAWTGRRLGLDGLFNFDATGSGADLQTTYNGLTALGVTVVPCVEYGAPAGYMQVVGALAQAAGNGLVVKVRLGHLQAVVGWLAGGGWQPQNVDLVVVAGHIAEFGPGVLDQLVLHSMQNLPQAQDWRSVTLAGSAAPKDMSNLGLGLNLVPRLDWQLWQATHAQVGYQLDYGDYGIAHPDMTEPPPYVMGNATVSVRYTVANEWLVIKGRPVSGNNGIQMPVQYLGHAQTLSGHAAFGGLVGCWGDGRIQQIVANTGTPGSRQTWVEIGANRHLTLVADRLP</sequence>
<keyword evidence="2" id="KW-1185">Reference proteome</keyword>
<dbReference type="InterPro" id="IPR025683">
    <property type="entry name" value="Protein_beta"/>
</dbReference>